<sequence>MRSSAPPAARRPQPRPPARSVAAVLILVPVFVALALWAFAWPNANPRPHDLPLGVTGPPQATAPLTERLQAADGAFDVRTYPDEAAARDAIKNREVYGALVPGPDRETVGLLTASAAGPSVALLLEQGVSGQLPQDVRLEVTDVVPSPSSDPRGGALAASVLPLTLAGVLTGALLTLLGLRGRPAVAALAGACALVGLVGAAIGHTWLGIHAGHWWAAAGSLALVSLAVAATVAGLGALIGPPGIGVGAVLMVLFGNSFSAAASAPQLLPEPVGTLGQWLPPGAGASLIRSVSFFDGAGAGQPLPALALWTAAGFSVMLLRDLTPRGAGRGRAA</sequence>
<dbReference type="Proteomes" id="UP001501303">
    <property type="component" value="Unassembled WGS sequence"/>
</dbReference>
<evidence type="ECO:0000313" key="2">
    <source>
        <dbReference type="EMBL" id="GAA1914324.1"/>
    </source>
</evidence>
<name>A0ABN2P7R4_9ACTN</name>
<accession>A0ABN2P7R4</accession>
<dbReference type="RefSeq" id="WP_344261503.1">
    <property type="nucleotide sequence ID" value="NZ_BAAAMJ010000026.1"/>
</dbReference>
<proteinExistence type="predicted"/>
<evidence type="ECO:0000256" key="1">
    <source>
        <dbReference type="SAM" id="Phobius"/>
    </source>
</evidence>
<comment type="caution">
    <text evidence="2">The sequence shown here is derived from an EMBL/GenBank/DDBJ whole genome shotgun (WGS) entry which is preliminary data.</text>
</comment>
<organism evidence="2 3">
    <name type="scientific">Streptomyces sodiiphilus</name>
    <dbReference type="NCBI Taxonomy" id="226217"/>
    <lineage>
        <taxon>Bacteria</taxon>
        <taxon>Bacillati</taxon>
        <taxon>Actinomycetota</taxon>
        <taxon>Actinomycetes</taxon>
        <taxon>Kitasatosporales</taxon>
        <taxon>Streptomycetaceae</taxon>
        <taxon>Streptomyces</taxon>
    </lineage>
</organism>
<keyword evidence="3" id="KW-1185">Reference proteome</keyword>
<protein>
    <recommendedName>
        <fullName evidence="4">ABC transporter permease</fullName>
    </recommendedName>
</protein>
<feature type="transmembrane region" description="Helical" evidence="1">
    <location>
        <begin position="303"/>
        <end position="320"/>
    </location>
</feature>
<keyword evidence="1" id="KW-0812">Transmembrane</keyword>
<keyword evidence="1" id="KW-0472">Membrane</keyword>
<feature type="transmembrane region" description="Helical" evidence="1">
    <location>
        <begin position="214"/>
        <end position="240"/>
    </location>
</feature>
<evidence type="ECO:0008006" key="4">
    <source>
        <dbReference type="Google" id="ProtNLM"/>
    </source>
</evidence>
<feature type="transmembrane region" description="Helical" evidence="1">
    <location>
        <begin position="21"/>
        <end position="41"/>
    </location>
</feature>
<feature type="transmembrane region" description="Helical" evidence="1">
    <location>
        <begin position="247"/>
        <end position="269"/>
    </location>
</feature>
<dbReference type="EMBL" id="BAAAMJ010000026">
    <property type="protein sequence ID" value="GAA1914324.1"/>
    <property type="molecule type" value="Genomic_DNA"/>
</dbReference>
<reference evidence="2 3" key="1">
    <citation type="journal article" date="2019" name="Int. J. Syst. Evol. Microbiol.">
        <title>The Global Catalogue of Microorganisms (GCM) 10K type strain sequencing project: providing services to taxonomists for standard genome sequencing and annotation.</title>
        <authorList>
            <consortium name="The Broad Institute Genomics Platform"/>
            <consortium name="The Broad Institute Genome Sequencing Center for Infectious Disease"/>
            <person name="Wu L."/>
            <person name="Ma J."/>
        </authorList>
    </citation>
    <scope>NUCLEOTIDE SEQUENCE [LARGE SCALE GENOMIC DNA]</scope>
    <source>
        <strain evidence="2 3">JCM 13581</strain>
    </source>
</reference>
<gene>
    <name evidence="2" type="ORF">GCM10009716_24740</name>
</gene>
<evidence type="ECO:0000313" key="3">
    <source>
        <dbReference type="Proteomes" id="UP001501303"/>
    </source>
</evidence>
<feature type="transmembrane region" description="Helical" evidence="1">
    <location>
        <begin position="156"/>
        <end position="178"/>
    </location>
</feature>
<feature type="transmembrane region" description="Helical" evidence="1">
    <location>
        <begin position="185"/>
        <end position="208"/>
    </location>
</feature>
<keyword evidence="1" id="KW-1133">Transmembrane helix</keyword>